<protein>
    <recommendedName>
        <fullName evidence="6">CW-type domain-containing protein</fullName>
    </recommendedName>
</protein>
<organism evidence="7 8">
    <name type="scientific">Chlamydomonas eustigma</name>
    <dbReference type="NCBI Taxonomy" id="1157962"/>
    <lineage>
        <taxon>Eukaryota</taxon>
        <taxon>Viridiplantae</taxon>
        <taxon>Chlorophyta</taxon>
        <taxon>core chlorophytes</taxon>
        <taxon>Chlorophyceae</taxon>
        <taxon>CS clade</taxon>
        <taxon>Chlamydomonadales</taxon>
        <taxon>Chlamydomonadaceae</taxon>
        <taxon>Chlamydomonas</taxon>
    </lineage>
</organism>
<evidence type="ECO:0000256" key="5">
    <source>
        <dbReference type="SAM" id="MobiDB-lite"/>
    </source>
</evidence>
<dbReference type="InterPro" id="IPR011124">
    <property type="entry name" value="Znf_CW"/>
</dbReference>
<feature type="coiled-coil region" evidence="4">
    <location>
        <begin position="298"/>
        <end position="325"/>
    </location>
</feature>
<dbReference type="PROSITE" id="PS51050">
    <property type="entry name" value="ZF_CW"/>
    <property type="match status" value="1"/>
</dbReference>
<keyword evidence="2" id="KW-0863">Zinc-finger</keyword>
<evidence type="ECO:0000256" key="3">
    <source>
        <dbReference type="ARBA" id="ARBA00022833"/>
    </source>
</evidence>
<feature type="region of interest" description="Disordered" evidence="5">
    <location>
        <begin position="103"/>
        <end position="135"/>
    </location>
</feature>
<name>A0A250X7A1_9CHLO</name>
<evidence type="ECO:0000313" key="8">
    <source>
        <dbReference type="Proteomes" id="UP000232323"/>
    </source>
</evidence>
<evidence type="ECO:0000256" key="1">
    <source>
        <dbReference type="ARBA" id="ARBA00022723"/>
    </source>
</evidence>
<proteinExistence type="predicted"/>
<dbReference type="EMBL" id="BEGY01000037">
    <property type="protein sequence ID" value="GAX78947.1"/>
    <property type="molecule type" value="Genomic_DNA"/>
</dbReference>
<dbReference type="OrthoDB" id="757982at2759"/>
<feature type="region of interest" description="Disordered" evidence="5">
    <location>
        <begin position="1"/>
        <end position="40"/>
    </location>
</feature>
<accession>A0A250X7A1</accession>
<dbReference type="GO" id="GO:0008270">
    <property type="term" value="F:zinc ion binding"/>
    <property type="evidence" value="ECO:0007669"/>
    <property type="project" value="UniProtKB-KW"/>
</dbReference>
<evidence type="ECO:0000313" key="7">
    <source>
        <dbReference type="EMBL" id="GAX78947.1"/>
    </source>
</evidence>
<feature type="compositionally biased region" description="Polar residues" evidence="5">
    <location>
        <begin position="398"/>
        <end position="416"/>
    </location>
</feature>
<keyword evidence="4" id="KW-0175">Coiled coil</keyword>
<feature type="domain" description="CW-type" evidence="6">
    <location>
        <begin position="42"/>
        <end position="94"/>
    </location>
</feature>
<keyword evidence="8" id="KW-1185">Reference proteome</keyword>
<dbReference type="Pfam" id="PF07496">
    <property type="entry name" value="zf-CW"/>
    <property type="match status" value="1"/>
</dbReference>
<comment type="caution">
    <text evidence="7">The sequence shown here is derived from an EMBL/GenBank/DDBJ whole genome shotgun (WGS) entry which is preliminary data.</text>
</comment>
<feature type="region of interest" description="Disordered" evidence="5">
    <location>
        <begin position="386"/>
        <end position="433"/>
    </location>
</feature>
<dbReference type="Proteomes" id="UP000232323">
    <property type="component" value="Unassembled WGS sequence"/>
</dbReference>
<evidence type="ECO:0000256" key="2">
    <source>
        <dbReference type="ARBA" id="ARBA00022771"/>
    </source>
</evidence>
<keyword evidence="3" id="KW-0862">Zinc</keyword>
<evidence type="ECO:0000256" key="4">
    <source>
        <dbReference type="SAM" id="Coils"/>
    </source>
</evidence>
<keyword evidence="1" id="KW-0479">Metal-binding</keyword>
<dbReference type="Gene3D" id="3.30.40.100">
    <property type="match status" value="1"/>
</dbReference>
<reference evidence="7 8" key="1">
    <citation type="submission" date="2017-08" db="EMBL/GenBank/DDBJ databases">
        <title>Acidophilic green algal genome provides insights into adaptation to an acidic environment.</title>
        <authorList>
            <person name="Hirooka S."/>
            <person name="Hirose Y."/>
            <person name="Kanesaki Y."/>
            <person name="Higuchi S."/>
            <person name="Fujiwara T."/>
            <person name="Onuma R."/>
            <person name="Era A."/>
            <person name="Ohbayashi R."/>
            <person name="Uzuka A."/>
            <person name="Nozaki H."/>
            <person name="Yoshikawa H."/>
            <person name="Miyagishima S.Y."/>
        </authorList>
    </citation>
    <scope>NUCLEOTIDE SEQUENCE [LARGE SCALE GENOMIC DNA]</scope>
    <source>
        <strain evidence="7 8">NIES-2499</strain>
    </source>
</reference>
<sequence length="652" mass="70310">MGRKKSKKGSDDDDDDDFDDKFSDDMDDILPAPPPPAPAPLVLIEELWAQCDRCQKWRLLPPGTTPPPDNVPWFCTLNPDRMRNSCDAPEQAYNDNGLIEKAAAQPKKGSGGGRGRPKSSGAGGGKAQSAGNKGQPLLSLYDQKHADLKKKNGYGGDAGGYGPSSSIRQQPLAPVPKVFGSLKEELEALMKACNKILENRGIWEDAGLQLPLNSHHDLQIPPWVWSGLHHFAPGLTRAACYALDIFTASEPAAGAAAASGIPGAMHEAARMNERTLRMALMAAAAAALPSAESAAAAAAQVEVARRIAEQEARRTKAKLDAEKQLSQNVMMEAARLNTTNGFPQQPPTILQQLTMQNPMQPTAQIQQQQQQAHGLTLQQPPTALKAFPQGMNQAPPLSMNQAGPTLLTQTPSLNPFSSPPGKDSRQHAMGQQSQGFIQQGSNMYNAVGHQQQAWQGTAVNQYSSSIMTMAQQQQQRLPQAPNQLQMPQLSPQQLSALQQQQQQQRQQQQQFLFTQQQKSVNTGQTALPPEQMMAVLSQAIAKQQHQQVGAPAHQSAPSPFPPAGGMMSNVSMNPFHVPPTSSTSNATAASSTGIPSYYPPAVTGSTPHATVNLTGFSQTPQGDNDQASAMALQMRQMLLQQQQQQQFMQQRK</sequence>
<gene>
    <name evidence="7" type="ORF">CEUSTIGMA_g6387.t1</name>
</gene>
<evidence type="ECO:0000259" key="6">
    <source>
        <dbReference type="PROSITE" id="PS51050"/>
    </source>
</evidence>
<dbReference type="AlphaFoldDB" id="A0A250X7A1"/>
<feature type="region of interest" description="Disordered" evidence="5">
    <location>
        <begin position="149"/>
        <end position="170"/>
    </location>
</feature>
<feature type="compositionally biased region" description="Gly residues" evidence="5">
    <location>
        <begin position="153"/>
        <end position="162"/>
    </location>
</feature>